<name>A0AAN8WH36_HALRR</name>
<protein>
    <submittedName>
        <fullName evidence="2">Uncharacterized protein</fullName>
    </submittedName>
</protein>
<dbReference type="InterPro" id="IPR000408">
    <property type="entry name" value="Reg_chr_condens"/>
</dbReference>
<keyword evidence="3" id="KW-1185">Reference proteome</keyword>
<dbReference type="AlphaFoldDB" id="A0AAN8WH36"/>
<proteinExistence type="predicted"/>
<dbReference type="Pfam" id="PF00415">
    <property type="entry name" value="RCC1"/>
    <property type="match status" value="1"/>
</dbReference>
<evidence type="ECO:0000313" key="2">
    <source>
        <dbReference type="EMBL" id="KAK7066210.1"/>
    </source>
</evidence>
<accession>A0AAN8WH36</accession>
<evidence type="ECO:0000256" key="1">
    <source>
        <dbReference type="PROSITE-ProRule" id="PRU00235"/>
    </source>
</evidence>
<evidence type="ECO:0000313" key="3">
    <source>
        <dbReference type="Proteomes" id="UP001381693"/>
    </source>
</evidence>
<organism evidence="2 3">
    <name type="scientific">Halocaridina rubra</name>
    <name type="common">Hawaiian red shrimp</name>
    <dbReference type="NCBI Taxonomy" id="373956"/>
    <lineage>
        <taxon>Eukaryota</taxon>
        <taxon>Metazoa</taxon>
        <taxon>Ecdysozoa</taxon>
        <taxon>Arthropoda</taxon>
        <taxon>Crustacea</taxon>
        <taxon>Multicrustacea</taxon>
        <taxon>Malacostraca</taxon>
        <taxon>Eumalacostraca</taxon>
        <taxon>Eucarida</taxon>
        <taxon>Decapoda</taxon>
        <taxon>Pleocyemata</taxon>
        <taxon>Caridea</taxon>
        <taxon>Atyoidea</taxon>
        <taxon>Atyidae</taxon>
        <taxon>Halocaridina</taxon>
    </lineage>
</organism>
<dbReference type="EMBL" id="JAXCGZ010019332">
    <property type="protein sequence ID" value="KAK7066210.1"/>
    <property type="molecule type" value="Genomic_DNA"/>
</dbReference>
<gene>
    <name evidence="2" type="ORF">SK128_021338</name>
</gene>
<dbReference type="Proteomes" id="UP001381693">
    <property type="component" value="Unassembled WGS sequence"/>
</dbReference>
<reference evidence="2 3" key="1">
    <citation type="submission" date="2023-11" db="EMBL/GenBank/DDBJ databases">
        <title>Halocaridina rubra genome assembly.</title>
        <authorList>
            <person name="Smith C."/>
        </authorList>
    </citation>
    <scope>NUCLEOTIDE SEQUENCE [LARGE SCALE GENOMIC DNA]</scope>
    <source>
        <strain evidence="2">EP-1</strain>
        <tissue evidence="2">Whole</tissue>
    </source>
</reference>
<comment type="caution">
    <text evidence="2">The sequence shown here is derived from an EMBL/GenBank/DDBJ whole genome shotgun (WGS) entry which is preliminary data.</text>
</comment>
<feature type="non-terminal residue" evidence="2">
    <location>
        <position position="1"/>
    </location>
</feature>
<dbReference type="PROSITE" id="PS50012">
    <property type="entry name" value="RCC1_3"/>
    <property type="match status" value="1"/>
</dbReference>
<dbReference type="Gene3D" id="2.130.10.30">
    <property type="entry name" value="Regulator of chromosome condensation 1/beta-lactamase-inhibitor protein II"/>
    <property type="match status" value="1"/>
</dbReference>
<feature type="non-terminal residue" evidence="2">
    <location>
        <position position="51"/>
    </location>
</feature>
<dbReference type="SUPFAM" id="SSF50985">
    <property type="entry name" value="RCC1/BLIP-II"/>
    <property type="match status" value="1"/>
</dbReference>
<feature type="repeat" description="RCC1" evidence="1">
    <location>
        <begin position="2"/>
        <end position="51"/>
    </location>
</feature>
<dbReference type="InterPro" id="IPR009091">
    <property type="entry name" value="RCC1/BLIP-II"/>
</dbReference>
<sequence length="51" mass="5564">SGSSYAWGDFSNGRLGIAEQDEPFHRHPQQVPIPEKVVQVAAGSTHTLFLT</sequence>